<keyword evidence="2" id="KW-1133">Transmembrane helix</keyword>
<accession>A0ABV5RL43</accession>
<dbReference type="EMBL" id="JBHMCG010000182">
    <property type="protein sequence ID" value="MFB9578585.1"/>
    <property type="molecule type" value="Genomic_DNA"/>
</dbReference>
<dbReference type="RefSeq" id="WP_345512461.1">
    <property type="nucleotide sequence ID" value="NZ_BAAAXD010000015.1"/>
</dbReference>
<evidence type="ECO:0000256" key="2">
    <source>
        <dbReference type="SAM" id="Phobius"/>
    </source>
</evidence>
<comment type="caution">
    <text evidence="3">The sequence shown here is derived from an EMBL/GenBank/DDBJ whole genome shotgun (WGS) entry which is preliminary data.</text>
</comment>
<evidence type="ECO:0000313" key="3">
    <source>
        <dbReference type="EMBL" id="MFB9578585.1"/>
    </source>
</evidence>
<sequence length="291" mass="29607">MSAGDDHGYSDSGTGRTDDGYSTLGGTRQTRTRFPDGEGGDGYGGSRRPARSSRSLVMVVGVVVLLIAAIAFANMGGGGNDDGASEGRGGGSKAGSAPTAATGTKPVTGKNGSIPSGFAHDEQGAQSAASNFAVALGSVDMFKKDSRHAILEAVYTTEAAAKLRDPQDAAYSGDFLAKLGLDANGNAPQGSTFVSRTIPVGTKVESFGGDTAKVAVWYTGLIGMSGPGSTDPVSTTWKTWTVELRWTADGWRAASDSQKDGPAPVPGDVAASSSDEISKAVEEYGGFTYAR</sequence>
<proteinExistence type="predicted"/>
<keyword evidence="2" id="KW-0812">Transmembrane</keyword>
<evidence type="ECO:0000256" key="1">
    <source>
        <dbReference type="SAM" id="MobiDB-lite"/>
    </source>
</evidence>
<reference evidence="3 4" key="1">
    <citation type="submission" date="2024-09" db="EMBL/GenBank/DDBJ databases">
        <authorList>
            <person name="Sun Q."/>
            <person name="Mori K."/>
        </authorList>
    </citation>
    <scope>NUCLEOTIDE SEQUENCE [LARGE SCALE GENOMIC DNA]</scope>
    <source>
        <strain evidence="3 4">JCM 3331</strain>
    </source>
</reference>
<evidence type="ECO:0000313" key="4">
    <source>
        <dbReference type="Proteomes" id="UP001589710"/>
    </source>
</evidence>
<organism evidence="3 4">
    <name type="scientific">Streptomyces yanii</name>
    <dbReference type="NCBI Taxonomy" id="78510"/>
    <lineage>
        <taxon>Bacteria</taxon>
        <taxon>Bacillati</taxon>
        <taxon>Actinomycetota</taxon>
        <taxon>Actinomycetes</taxon>
        <taxon>Kitasatosporales</taxon>
        <taxon>Streptomycetaceae</taxon>
        <taxon>Streptomyces</taxon>
    </lineage>
</organism>
<gene>
    <name evidence="3" type="ORF">ACFFTL_41555</name>
</gene>
<protein>
    <recommendedName>
        <fullName evidence="5">Integral membrane protein</fullName>
    </recommendedName>
</protein>
<feature type="region of interest" description="Disordered" evidence="1">
    <location>
        <begin position="83"/>
        <end position="122"/>
    </location>
</feature>
<feature type="compositionally biased region" description="Gly residues" evidence="1">
    <location>
        <begin position="83"/>
        <end position="93"/>
    </location>
</feature>
<name>A0ABV5RL43_9ACTN</name>
<keyword evidence="4" id="KW-1185">Reference proteome</keyword>
<feature type="transmembrane region" description="Helical" evidence="2">
    <location>
        <begin position="56"/>
        <end position="75"/>
    </location>
</feature>
<evidence type="ECO:0008006" key="5">
    <source>
        <dbReference type="Google" id="ProtNLM"/>
    </source>
</evidence>
<feature type="region of interest" description="Disordered" evidence="1">
    <location>
        <begin position="252"/>
        <end position="276"/>
    </location>
</feature>
<feature type="region of interest" description="Disordered" evidence="1">
    <location>
        <begin position="1"/>
        <end position="51"/>
    </location>
</feature>
<keyword evidence="2" id="KW-0472">Membrane</keyword>
<dbReference type="Proteomes" id="UP001589710">
    <property type="component" value="Unassembled WGS sequence"/>
</dbReference>